<proteinExistence type="predicted"/>
<dbReference type="EnsemblPlants" id="Zm00001eb401900_T002">
    <property type="protein sequence ID" value="Zm00001eb401900_P002"/>
    <property type="gene ID" value="Zm00001eb401900"/>
</dbReference>
<reference evidence="3" key="1">
    <citation type="journal article" date="2009" name="Science">
        <title>The B73 maize genome: complexity, diversity, and dynamics.</title>
        <authorList>
            <person name="Schnable P.S."/>
            <person name="Ware D."/>
            <person name="Fulton R.S."/>
            <person name="Stein J.C."/>
            <person name="Wei F."/>
            <person name="Pasternak S."/>
            <person name="Liang C."/>
            <person name="Zhang J."/>
            <person name="Fulton L."/>
            <person name="Graves T.A."/>
            <person name="Minx P."/>
            <person name="Reily A.D."/>
            <person name="Courtney L."/>
            <person name="Kruchowski S.S."/>
            <person name="Tomlinson C."/>
            <person name="Strong C."/>
            <person name="Delehaunty K."/>
            <person name="Fronick C."/>
            <person name="Courtney B."/>
            <person name="Rock S.M."/>
            <person name="Belter E."/>
            <person name="Du F."/>
            <person name="Kim K."/>
            <person name="Abbott R.M."/>
            <person name="Cotton M."/>
            <person name="Levy A."/>
            <person name="Marchetto P."/>
            <person name="Ochoa K."/>
            <person name="Jackson S.M."/>
            <person name="Gillam B."/>
            <person name="Chen W."/>
            <person name="Yan L."/>
            <person name="Higginbotham J."/>
            <person name="Cardenas M."/>
            <person name="Waligorski J."/>
            <person name="Applebaum E."/>
            <person name="Phelps L."/>
            <person name="Falcone J."/>
            <person name="Kanchi K."/>
            <person name="Thane T."/>
            <person name="Scimone A."/>
            <person name="Thane N."/>
            <person name="Henke J."/>
            <person name="Wang T."/>
            <person name="Ruppert J."/>
            <person name="Shah N."/>
            <person name="Rotter K."/>
            <person name="Hodges J."/>
            <person name="Ingenthron E."/>
            <person name="Cordes M."/>
            <person name="Kohlberg S."/>
            <person name="Sgro J."/>
            <person name="Delgado B."/>
            <person name="Mead K."/>
            <person name="Chinwalla A."/>
            <person name="Leonard S."/>
            <person name="Crouse K."/>
            <person name="Collura K."/>
            <person name="Kudrna D."/>
            <person name="Currie J."/>
            <person name="He R."/>
            <person name="Angelova A."/>
            <person name="Rajasekar S."/>
            <person name="Mueller T."/>
            <person name="Lomeli R."/>
            <person name="Scara G."/>
            <person name="Ko A."/>
            <person name="Delaney K."/>
            <person name="Wissotski M."/>
            <person name="Lopez G."/>
            <person name="Campos D."/>
            <person name="Braidotti M."/>
            <person name="Ashley E."/>
            <person name="Golser W."/>
            <person name="Kim H."/>
            <person name="Lee S."/>
            <person name="Lin J."/>
            <person name="Dujmic Z."/>
            <person name="Kim W."/>
            <person name="Talag J."/>
            <person name="Zuccolo A."/>
            <person name="Fan C."/>
            <person name="Sebastian A."/>
            <person name="Kramer M."/>
            <person name="Spiegel L."/>
            <person name="Nascimento L."/>
            <person name="Zutavern T."/>
            <person name="Miller B."/>
            <person name="Ambroise C."/>
            <person name="Muller S."/>
            <person name="Spooner W."/>
            <person name="Narechania A."/>
            <person name="Ren L."/>
            <person name="Wei S."/>
            <person name="Kumari S."/>
            <person name="Faga B."/>
            <person name="Levy M.J."/>
            <person name="McMahan L."/>
            <person name="Van Buren P."/>
            <person name="Vaughn M.W."/>
            <person name="Ying K."/>
            <person name="Yeh C.-T."/>
            <person name="Emrich S.J."/>
            <person name="Jia Y."/>
            <person name="Kalyanaraman A."/>
            <person name="Hsia A.-P."/>
            <person name="Barbazuk W.B."/>
            <person name="Baucom R.S."/>
            <person name="Brutnell T.P."/>
            <person name="Carpita N.C."/>
            <person name="Chaparro C."/>
            <person name="Chia J.-M."/>
            <person name="Deragon J.-M."/>
            <person name="Estill J.C."/>
            <person name="Fu Y."/>
            <person name="Jeddeloh J.A."/>
            <person name="Han Y."/>
            <person name="Lee H."/>
            <person name="Li P."/>
            <person name="Lisch D.R."/>
            <person name="Liu S."/>
            <person name="Liu Z."/>
            <person name="Nagel D.H."/>
            <person name="McCann M.C."/>
            <person name="SanMiguel P."/>
            <person name="Myers A.M."/>
            <person name="Nettleton D."/>
            <person name="Nguyen J."/>
            <person name="Penning B.W."/>
            <person name="Ponnala L."/>
            <person name="Schneider K.L."/>
            <person name="Schwartz D.C."/>
            <person name="Sharma A."/>
            <person name="Soderlund C."/>
            <person name="Springer N.M."/>
            <person name="Sun Q."/>
            <person name="Wang H."/>
            <person name="Waterman M."/>
            <person name="Westerman R."/>
            <person name="Wolfgruber T.K."/>
            <person name="Yang L."/>
            <person name="Yu Y."/>
            <person name="Zhang L."/>
            <person name="Zhou S."/>
            <person name="Zhu Q."/>
            <person name="Bennetzen J.L."/>
            <person name="Dawe R.K."/>
            <person name="Jiang J."/>
            <person name="Jiang N."/>
            <person name="Presting G.G."/>
            <person name="Wessler S.R."/>
            <person name="Aluru S."/>
            <person name="Martienssen R.A."/>
            <person name="Clifton S.W."/>
            <person name="McCombie W.R."/>
            <person name="Wing R.A."/>
            <person name="Wilson R.K."/>
        </authorList>
    </citation>
    <scope>NUCLEOTIDE SEQUENCE [LARGE SCALE GENOMIC DNA]</scope>
    <source>
        <strain evidence="3">cv. B73</strain>
    </source>
</reference>
<gene>
    <name evidence="2" type="primary">LOC103639519</name>
</gene>
<keyword evidence="3" id="KW-1185">Reference proteome</keyword>
<accession>A0A804RAD8</accession>
<feature type="region of interest" description="Disordered" evidence="1">
    <location>
        <begin position="129"/>
        <end position="181"/>
    </location>
</feature>
<sequence>MAASSADPAQHHASSRPPLLLAVRHLPFPGVPRTRTFPVPGPDVLAPLARRLEELASAAAAHPLLKPLFAAHSHLSSFSQVGRAGGVWWRRGVPRCCRPGSSASRRCSGTRWPGRWWPAASITSSTFTTRCSSSGSCSPGSPTRRPPSSRLSARYSLSSSSTPSPARPPRFPRSCQAARQRRSITRGLLSHPARRRMRRRSARGNGCGECGHRSHRETMVITRTREPVDVFLKSSVPCCYQAGDHASHQTLEVCTALCRTCML</sequence>
<feature type="compositionally biased region" description="Low complexity" evidence="1">
    <location>
        <begin position="129"/>
        <end position="164"/>
    </location>
</feature>
<reference evidence="2" key="3">
    <citation type="submission" date="2021-05" db="UniProtKB">
        <authorList>
            <consortium name="EnsemblPlants"/>
        </authorList>
    </citation>
    <scope>IDENTIFICATION</scope>
    <source>
        <strain evidence="2">cv. B73</strain>
    </source>
</reference>
<evidence type="ECO:0000313" key="2">
    <source>
        <dbReference type="EnsemblPlants" id="Zm00001eb401900_P002"/>
    </source>
</evidence>
<reference evidence="2" key="2">
    <citation type="submission" date="2019-07" db="EMBL/GenBank/DDBJ databases">
        <authorList>
            <person name="Seetharam A."/>
            <person name="Woodhouse M."/>
            <person name="Cannon E."/>
        </authorList>
    </citation>
    <scope>NUCLEOTIDE SEQUENCE [LARGE SCALE GENOMIC DNA]</scope>
    <source>
        <strain evidence="2">cv. B73</strain>
    </source>
</reference>
<organism evidence="2 3">
    <name type="scientific">Zea mays</name>
    <name type="common">Maize</name>
    <dbReference type="NCBI Taxonomy" id="4577"/>
    <lineage>
        <taxon>Eukaryota</taxon>
        <taxon>Viridiplantae</taxon>
        <taxon>Streptophyta</taxon>
        <taxon>Embryophyta</taxon>
        <taxon>Tracheophyta</taxon>
        <taxon>Spermatophyta</taxon>
        <taxon>Magnoliopsida</taxon>
        <taxon>Liliopsida</taxon>
        <taxon>Poales</taxon>
        <taxon>Poaceae</taxon>
        <taxon>PACMAD clade</taxon>
        <taxon>Panicoideae</taxon>
        <taxon>Andropogonodae</taxon>
        <taxon>Andropogoneae</taxon>
        <taxon>Tripsacinae</taxon>
        <taxon>Zea</taxon>
    </lineage>
</organism>
<evidence type="ECO:0000256" key="1">
    <source>
        <dbReference type="SAM" id="MobiDB-lite"/>
    </source>
</evidence>
<dbReference type="Proteomes" id="UP000007305">
    <property type="component" value="Chromosome 9"/>
</dbReference>
<dbReference type="Gramene" id="Zm00001eb401900_T002">
    <property type="protein sequence ID" value="Zm00001eb401900_P002"/>
    <property type="gene ID" value="Zm00001eb401900"/>
</dbReference>
<evidence type="ECO:0000313" key="3">
    <source>
        <dbReference type="Proteomes" id="UP000007305"/>
    </source>
</evidence>
<protein>
    <submittedName>
        <fullName evidence="2">Uncharacterized protein</fullName>
    </submittedName>
</protein>
<name>A0A804RAD8_MAIZE</name>
<dbReference type="AlphaFoldDB" id="A0A804RAD8"/>